<reference evidence="2 3" key="1">
    <citation type="submission" date="2024-11" db="EMBL/GenBank/DDBJ databases">
        <title>Chromosome-level genome assembly of Eucalyptus globulus Labill. provides insights into its genome evolution.</title>
        <authorList>
            <person name="Li X."/>
        </authorList>
    </citation>
    <scope>NUCLEOTIDE SEQUENCE [LARGE SCALE GENOMIC DNA]</scope>
    <source>
        <strain evidence="2">CL2024</strain>
        <tissue evidence="2">Fresh tender leaves</tissue>
    </source>
</reference>
<gene>
    <name evidence="2" type="ORF">ACJRO7_035643</name>
</gene>
<evidence type="ECO:0000313" key="3">
    <source>
        <dbReference type="Proteomes" id="UP001634007"/>
    </source>
</evidence>
<feature type="chain" id="PRO_5044876420" evidence="1">
    <location>
        <begin position="26"/>
        <end position="63"/>
    </location>
</feature>
<evidence type="ECO:0000313" key="2">
    <source>
        <dbReference type="EMBL" id="KAL3723494.1"/>
    </source>
</evidence>
<sequence>MRKAFLLVCALFILLALLFLPSIEARALLQEGTPCPKIRVAPCSQYPPGCIPGKTCFLPPEAP</sequence>
<dbReference type="EMBL" id="JBJKBG010000009">
    <property type="protein sequence ID" value="KAL3723494.1"/>
    <property type="molecule type" value="Genomic_DNA"/>
</dbReference>
<keyword evidence="3" id="KW-1185">Reference proteome</keyword>
<accession>A0ABD3J9G5</accession>
<dbReference type="Proteomes" id="UP001634007">
    <property type="component" value="Unassembled WGS sequence"/>
</dbReference>
<organism evidence="2 3">
    <name type="scientific">Eucalyptus globulus</name>
    <name type="common">Tasmanian blue gum</name>
    <dbReference type="NCBI Taxonomy" id="34317"/>
    <lineage>
        <taxon>Eukaryota</taxon>
        <taxon>Viridiplantae</taxon>
        <taxon>Streptophyta</taxon>
        <taxon>Embryophyta</taxon>
        <taxon>Tracheophyta</taxon>
        <taxon>Spermatophyta</taxon>
        <taxon>Magnoliopsida</taxon>
        <taxon>eudicotyledons</taxon>
        <taxon>Gunneridae</taxon>
        <taxon>Pentapetalae</taxon>
        <taxon>rosids</taxon>
        <taxon>malvids</taxon>
        <taxon>Myrtales</taxon>
        <taxon>Myrtaceae</taxon>
        <taxon>Myrtoideae</taxon>
        <taxon>Eucalypteae</taxon>
        <taxon>Eucalyptus</taxon>
    </lineage>
</organism>
<dbReference type="AlphaFoldDB" id="A0ABD3J9G5"/>
<protein>
    <submittedName>
        <fullName evidence="2">Uncharacterized protein</fullName>
    </submittedName>
</protein>
<comment type="caution">
    <text evidence="2">The sequence shown here is derived from an EMBL/GenBank/DDBJ whole genome shotgun (WGS) entry which is preliminary data.</text>
</comment>
<proteinExistence type="predicted"/>
<evidence type="ECO:0000256" key="1">
    <source>
        <dbReference type="SAM" id="SignalP"/>
    </source>
</evidence>
<feature type="signal peptide" evidence="1">
    <location>
        <begin position="1"/>
        <end position="25"/>
    </location>
</feature>
<name>A0ABD3J9G5_EUCGL</name>
<keyword evidence="1" id="KW-0732">Signal</keyword>